<organism evidence="12 13">
    <name type="scientific">Mytilus galloprovincialis</name>
    <name type="common">Mediterranean mussel</name>
    <dbReference type="NCBI Taxonomy" id="29158"/>
    <lineage>
        <taxon>Eukaryota</taxon>
        <taxon>Metazoa</taxon>
        <taxon>Spiralia</taxon>
        <taxon>Lophotrochozoa</taxon>
        <taxon>Mollusca</taxon>
        <taxon>Bivalvia</taxon>
        <taxon>Autobranchia</taxon>
        <taxon>Pteriomorphia</taxon>
        <taxon>Mytilida</taxon>
        <taxon>Mytiloidea</taxon>
        <taxon>Mytilidae</taxon>
        <taxon>Mytilinae</taxon>
        <taxon>Mytilus</taxon>
    </lineage>
</organism>
<evidence type="ECO:0000256" key="5">
    <source>
        <dbReference type="ARBA" id="ARBA00023040"/>
    </source>
</evidence>
<dbReference type="GO" id="GO:0005886">
    <property type="term" value="C:plasma membrane"/>
    <property type="evidence" value="ECO:0007669"/>
    <property type="project" value="UniProtKB-SubCell"/>
</dbReference>
<keyword evidence="5" id="KW-0297">G-protein coupled receptor</keyword>
<dbReference type="InterPro" id="IPR000276">
    <property type="entry name" value="GPCR_Rhodpsn"/>
</dbReference>
<keyword evidence="3 10" id="KW-0812">Transmembrane</keyword>
<feature type="transmembrane region" description="Helical" evidence="10">
    <location>
        <begin position="161"/>
        <end position="183"/>
    </location>
</feature>
<evidence type="ECO:0000256" key="10">
    <source>
        <dbReference type="SAM" id="Phobius"/>
    </source>
</evidence>
<dbReference type="AlphaFoldDB" id="A0A8B6BRV7"/>
<evidence type="ECO:0000256" key="9">
    <source>
        <dbReference type="ARBA" id="ARBA00023224"/>
    </source>
</evidence>
<evidence type="ECO:0000256" key="1">
    <source>
        <dbReference type="ARBA" id="ARBA00004651"/>
    </source>
</evidence>
<keyword evidence="13" id="KW-1185">Reference proteome</keyword>
<keyword evidence="7" id="KW-0675">Receptor</keyword>
<evidence type="ECO:0000256" key="7">
    <source>
        <dbReference type="ARBA" id="ARBA00023170"/>
    </source>
</evidence>
<keyword evidence="9" id="KW-0807">Transducer</keyword>
<dbReference type="OrthoDB" id="6122750at2759"/>
<sequence length="301" mass="34265">MLRATAFLIVISCDMLLHIFCLVIFAKSSKLRTSRFHKLVLNLSISDTLFLTEIIIFNRLSSSVSRFDEPFSYACLSLTGVTSGTYMFSLYQCFLVCLERLNATFLTDRQSLRRLTSNIGIICGCIACHLVSVLQIVIDVLRFNTHATWCDIGTTTDFVDIIMRVPVGILCVLIVVIYTITLIRIYKKQDNNRAHANDNIFNLANTTKKAFKTVGLVVLVTLTANVPSCFVGIYSVLIGQSEDIIRWLYYCNTLILLNPLLDPIIYVFCIKDFRDQINKILWRRNAIQPLNNPYAMEMVEV</sequence>
<evidence type="ECO:0000256" key="4">
    <source>
        <dbReference type="ARBA" id="ARBA00022989"/>
    </source>
</evidence>
<dbReference type="PROSITE" id="PS50262">
    <property type="entry name" value="G_PROTEIN_RECEP_F1_2"/>
    <property type="match status" value="1"/>
</dbReference>
<comment type="subcellular location">
    <subcellularLocation>
        <location evidence="1">Cell membrane</location>
        <topology evidence="1">Multi-pass membrane protein</topology>
    </subcellularLocation>
</comment>
<dbReference type="PRINTS" id="PR00237">
    <property type="entry name" value="GPCRRHODOPSN"/>
</dbReference>
<protein>
    <recommendedName>
        <fullName evidence="11">G-protein coupled receptors family 1 profile domain-containing protein</fullName>
    </recommendedName>
</protein>
<dbReference type="Gene3D" id="1.20.1070.10">
    <property type="entry name" value="Rhodopsin 7-helix transmembrane proteins"/>
    <property type="match status" value="1"/>
</dbReference>
<feature type="transmembrane region" description="Helical" evidence="10">
    <location>
        <begin position="71"/>
        <end position="98"/>
    </location>
</feature>
<comment type="caution">
    <text evidence="12">The sequence shown here is derived from an EMBL/GenBank/DDBJ whole genome shotgun (WGS) entry which is preliminary data.</text>
</comment>
<name>A0A8B6BRV7_MYTGA</name>
<evidence type="ECO:0000256" key="3">
    <source>
        <dbReference type="ARBA" id="ARBA00022692"/>
    </source>
</evidence>
<proteinExistence type="predicted"/>
<evidence type="ECO:0000313" key="12">
    <source>
        <dbReference type="EMBL" id="VDH94054.1"/>
    </source>
</evidence>
<dbReference type="Pfam" id="PF00001">
    <property type="entry name" value="7tm_1"/>
    <property type="match status" value="1"/>
</dbReference>
<feature type="transmembrane region" description="Helical" evidence="10">
    <location>
        <begin position="6"/>
        <end position="27"/>
    </location>
</feature>
<dbReference type="PANTHER" id="PTHR24246:SF27">
    <property type="entry name" value="ADENOSINE RECEPTOR, ISOFORM A"/>
    <property type="match status" value="1"/>
</dbReference>
<dbReference type="InterPro" id="IPR017452">
    <property type="entry name" value="GPCR_Rhodpsn_7TM"/>
</dbReference>
<dbReference type="SUPFAM" id="SSF81321">
    <property type="entry name" value="Family A G protein-coupled receptor-like"/>
    <property type="match status" value="1"/>
</dbReference>
<accession>A0A8B6BRV7</accession>
<evidence type="ECO:0000256" key="2">
    <source>
        <dbReference type="ARBA" id="ARBA00022475"/>
    </source>
</evidence>
<dbReference type="GO" id="GO:0004930">
    <property type="term" value="F:G protein-coupled receptor activity"/>
    <property type="evidence" value="ECO:0007669"/>
    <property type="project" value="UniProtKB-KW"/>
</dbReference>
<dbReference type="Proteomes" id="UP000596742">
    <property type="component" value="Unassembled WGS sequence"/>
</dbReference>
<keyword evidence="8" id="KW-0325">Glycoprotein</keyword>
<keyword evidence="4 10" id="KW-1133">Transmembrane helix</keyword>
<dbReference type="CDD" id="cd00637">
    <property type="entry name" value="7tm_classA_rhodopsin-like"/>
    <property type="match status" value="1"/>
</dbReference>
<evidence type="ECO:0000256" key="8">
    <source>
        <dbReference type="ARBA" id="ARBA00023180"/>
    </source>
</evidence>
<feature type="transmembrane region" description="Helical" evidence="10">
    <location>
        <begin position="39"/>
        <end position="59"/>
    </location>
</feature>
<gene>
    <name evidence="12" type="ORF">MGAL_10B033341</name>
</gene>
<evidence type="ECO:0000259" key="11">
    <source>
        <dbReference type="PROSITE" id="PS50262"/>
    </source>
</evidence>
<keyword evidence="2" id="KW-1003">Cell membrane</keyword>
<dbReference type="EMBL" id="UYJE01000535">
    <property type="protein sequence ID" value="VDH94054.1"/>
    <property type="molecule type" value="Genomic_DNA"/>
</dbReference>
<dbReference type="PANTHER" id="PTHR24246">
    <property type="entry name" value="OLFACTORY RECEPTOR AND ADENOSINE RECEPTOR"/>
    <property type="match status" value="1"/>
</dbReference>
<keyword evidence="6 10" id="KW-0472">Membrane</keyword>
<feature type="domain" description="G-protein coupled receptors family 1 profile" evidence="11">
    <location>
        <begin position="17"/>
        <end position="266"/>
    </location>
</feature>
<evidence type="ECO:0000313" key="13">
    <source>
        <dbReference type="Proteomes" id="UP000596742"/>
    </source>
</evidence>
<feature type="transmembrane region" description="Helical" evidence="10">
    <location>
        <begin position="214"/>
        <end position="235"/>
    </location>
</feature>
<evidence type="ECO:0000256" key="6">
    <source>
        <dbReference type="ARBA" id="ARBA00023136"/>
    </source>
</evidence>
<reference evidence="12" key="1">
    <citation type="submission" date="2018-11" db="EMBL/GenBank/DDBJ databases">
        <authorList>
            <person name="Alioto T."/>
            <person name="Alioto T."/>
        </authorList>
    </citation>
    <scope>NUCLEOTIDE SEQUENCE</scope>
</reference>
<feature type="transmembrane region" description="Helical" evidence="10">
    <location>
        <begin position="119"/>
        <end position="141"/>
    </location>
</feature>
<feature type="transmembrane region" description="Helical" evidence="10">
    <location>
        <begin position="247"/>
        <end position="269"/>
    </location>
</feature>